<dbReference type="InterPro" id="IPR036890">
    <property type="entry name" value="HATPase_C_sf"/>
</dbReference>
<dbReference type="PANTHER" id="PTHR24421">
    <property type="entry name" value="NITRATE/NITRITE SENSOR PROTEIN NARX-RELATED"/>
    <property type="match status" value="1"/>
</dbReference>
<dbReference type="GO" id="GO:0000155">
    <property type="term" value="F:phosphorelay sensor kinase activity"/>
    <property type="evidence" value="ECO:0007669"/>
    <property type="project" value="InterPro"/>
</dbReference>
<keyword evidence="5" id="KW-1133">Transmembrane helix</keyword>
<keyword evidence="8" id="KW-1185">Reference proteome</keyword>
<dbReference type="Gene3D" id="3.30.565.10">
    <property type="entry name" value="Histidine kinase-like ATPase, C-terminal domain"/>
    <property type="match status" value="1"/>
</dbReference>
<feature type="compositionally biased region" description="Basic and acidic residues" evidence="4">
    <location>
        <begin position="1"/>
        <end position="14"/>
    </location>
</feature>
<evidence type="ECO:0000313" key="8">
    <source>
        <dbReference type="Proteomes" id="UP000319210"/>
    </source>
</evidence>
<proteinExistence type="predicted"/>
<name>A0A4Y3R825_STRCI</name>
<dbReference type="GO" id="GO:0016020">
    <property type="term" value="C:membrane"/>
    <property type="evidence" value="ECO:0007669"/>
    <property type="project" value="InterPro"/>
</dbReference>
<protein>
    <recommendedName>
        <fullName evidence="6">Signal transduction histidine kinase subgroup 3 dimerisation and phosphoacceptor domain-containing protein</fullName>
    </recommendedName>
</protein>
<dbReference type="CDD" id="cd16917">
    <property type="entry name" value="HATPase_UhpB-NarQ-NarX-like"/>
    <property type="match status" value="1"/>
</dbReference>
<evidence type="ECO:0000256" key="1">
    <source>
        <dbReference type="ARBA" id="ARBA00022679"/>
    </source>
</evidence>
<evidence type="ECO:0000256" key="5">
    <source>
        <dbReference type="SAM" id="Phobius"/>
    </source>
</evidence>
<keyword evidence="3" id="KW-0902">Two-component regulatory system</keyword>
<feature type="transmembrane region" description="Helical" evidence="5">
    <location>
        <begin position="107"/>
        <end position="135"/>
    </location>
</feature>
<evidence type="ECO:0000256" key="2">
    <source>
        <dbReference type="ARBA" id="ARBA00022777"/>
    </source>
</evidence>
<dbReference type="InterPro" id="IPR050482">
    <property type="entry name" value="Sensor_HK_TwoCompSys"/>
</dbReference>
<gene>
    <name evidence="7" type="ORF">SCA03_63330</name>
</gene>
<comment type="caution">
    <text evidence="7">The sequence shown here is derived from an EMBL/GenBank/DDBJ whole genome shotgun (WGS) entry which is preliminary data.</text>
</comment>
<feature type="transmembrane region" description="Helical" evidence="5">
    <location>
        <begin position="141"/>
        <end position="160"/>
    </location>
</feature>
<evidence type="ECO:0000256" key="4">
    <source>
        <dbReference type="SAM" id="MobiDB-lite"/>
    </source>
</evidence>
<dbReference type="EMBL" id="BJMM01000063">
    <property type="protein sequence ID" value="GEB53782.1"/>
    <property type="molecule type" value="Genomic_DNA"/>
</dbReference>
<dbReference type="InterPro" id="IPR011712">
    <property type="entry name" value="Sig_transdc_His_kin_sub3_dim/P"/>
</dbReference>
<dbReference type="PANTHER" id="PTHR24421:SF63">
    <property type="entry name" value="SENSOR HISTIDINE KINASE DESK"/>
    <property type="match status" value="1"/>
</dbReference>
<keyword evidence="5" id="KW-0472">Membrane</keyword>
<sequence>MHAPMAHHDDDEIPKTAPLQGKATSRTPEVPEFPAPRTARAVLRAALACCLGVTAAELLTAGLPAGAVAVSLPCLLAAFALQMWHAEPAARYAPARRKALTLGAQALLTYLPVVVCQAQWTAMAGFLAGSLLLMLPARRAWPLYTAVGLSMSAAAVWTGLPPQEAARLGWSTLLAGVIVYALVRLAALVRAAYEARNGLAVTAVANERQRYSRDLHDLLGYSLSSITLKSELARRLIASQPRRAMDEVGEVLTIARQSLADVRAVSSGLRSTSLRQEAGSAQSLLEAADVTVRAEFTLDGLDARTDGVLGAVLREAVTNLLRHSRATSCSMGLLWEDGQVRLYVENDGVDPGHRDASPHGGSGLRNLDARLRAAGGRLTVVRPKLCTFRLEASAPLSADGAAARPGSADESDGGGTLPVRAPAA</sequence>
<keyword evidence="1" id="KW-0808">Transferase</keyword>
<feature type="transmembrane region" description="Helical" evidence="5">
    <location>
        <begin position="65"/>
        <end position="86"/>
    </location>
</feature>
<reference evidence="7 8" key="1">
    <citation type="submission" date="2019-06" db="EMBL/GenBank/DDBJ databases">
        <title>Whole genome shotgun sequence of Streptomyces cacaoi subsp. cacaoi NBRC 12748.</title>
        <authorList>
            <person name="Hosoyama A."/>
            <person name="Uohara A."/>
            <person name="Ohji S."/>
            <person name="Ichikawa N."/>
        </authorList>
    </citation>
    <scope>NUCLEOTIDE SEQUENCE [LARGE SCALE GENOMIC DNA]</scope>
    <source>
        <strain evidence="7 8">NBRC 12748</strain>
    </source>
</reference>
<dbReference type="GO" id="GO:0046983">
    <property type="term" value="F:protein dimerization activity"/>
    <property type="evidence" value="ECO:0007669"/>
    <property type="project" value="InterPro"/>
</dbReference>
<feature type="region of interest" description="Disordered" evidence="4">
    <location>
        <begin position="1"/>
        <end position="33"/>
    </location>
</feature>
<evidence type="ECO:0000256" key="3">
    <source>
        <dbReference type="ARBA" id="ARBA00023012"/>
    </source>
</evidence>
<feature type="region of interest" description="Disordered" evidence="4">
    <location>
        <begin position="397"/>
        <end position="424"/>
    </location>
</feature>
<evidence type="ECO:0000259" key="6">
    <source>
        <dbReference type="Pfam" id="PF07730"/>
    </source>
</evidence>
<feature type="transmembrane region" description="Helical" evidence="5">
    <location>
        <begin position="172"/>
        <end position="193"/>
    </location>
</feature>
<accession>A0A4Y3R825</accession>
<evidence type="ECO:0000313" key="7">
    <source>
        <dbReference type="EMBL" id="GEB53782.1"/>
    </source>
</evidence>
<dbReference type="SUPFAM" id="SSF55874">
    <property type="entry name" value="ATPase domain of HSP90 chaperone/DNA topoisomerase II/histidine kinase"/>
    <property type="match status" value="1"/>
</dbReference>
<dbReference type="Gene3D" id="1.20.5.1930">
    <property type="match status" value="1"/>
</dbReference>
<dbReference type="Proteomes" id="UP000319210">
    <property type="component" value="Unassembled WGS sequence"/>
</dbReference>
<dbReference type="Pfam" id="PF07730">
    <property type="entry name" value="HisKA_3"/>
    <property type="match status" value="1"/>
</dbReference>
<feature type="domain" description="Signal transduction histidine kinase subgroup 3 dimerisation and phosphoacceptor" evidence="6">
    <location>
        <begin position="207"/>
        <end position="273"/>
    </location>
</feature>
<keyword evidence="2" id="KW-0418">Kinase</keyword>
<organism evidence="7 8">
    <name type="scientific">Streptomyces cacaoi</name>
    <dbReference type="NCBI Taxonomy" id="1898"/>
    <lineage>
        <taxon>Bacteria</taxon>
        <taxon>Bacillati</taxon>
        <taxon>Actinomycetota</taxon>
        <taxon>Actinomycetes</taxon>
        <taxon>Kitasatosporales</taxon>
        <taxon>Streptomycetaceae</taxon>
        <taxon>Streptomyces</taxon>
    </lineage>
</organism>
<keyword evidence="5" id="KW-0812">Transmembrane</keyword>
<dbReference type="AlphaFoldDB" id="A0A4Y3R825"/>